<sequence length="280" mass="32025">MSDSCLQDLLARVNAEVLATTNTVEKRAIRTMKKRLHDRLYQRKTRAKREQLIRSLEHDVQSLHIKIAQLYRCLHRRTTSEGNAASQRQQYPKSNIGSLQDHARSVVMQFFSVFENGYLLPLARLQEHFLRSILAVDVEGVDIRGVDAFVQQWRLYEQYFALCVLEPQAWKTQNIGDQSVMVEVEVMLYFRCRHQTIGMLFPSLKTGQVDIDLVQPLVTGTTTVTGTYTFIVDRTGLVHSLRVSLQFMETLRRVLGSLENVVQLTQGSRIALSTGTITVV</sequence>
<proteinExistence type="predicted"/>
<comment type="caution">
    <text evidence="1">The sequence shown here is derived from an EMBL/GenBank/DDBJ whole genome shotgun (WGS) entry which is preliminary data.</text>
</comment>
<protein>
    <recommendedName>
        <fullName evidence="3">Bzip transcription factor</fullName>
    </recommendedName>
</protein>
<accession>A0A225WIL3</accession>
<name>A0A225WIL3_9STRA</name>
<dbReference type="OrthoDB" id="120090at2759"/>
<keyword evidence="2" id="KW-1185">Reference proteome</keyword>
<reference evidence="2" key="1">
    <citation type="submission" date="2017-03" db="EMBL/GenBank/DDBJ databases">
        <title>Phytopthora megakarya and P. palmivora, two closely related causual agents of cacao black pod achieved similar genome size and gene model numbers by different mechanisms.</title>
        <authorList>
            <person name="Ali S."/>
            <person name="Shao J."/>
            <person name="Larry D.J."/>
            <person name="Kronmiller B."/>
            <person name="Shen D."/>
            <person name="Strem M.D."/>
            <person name="Melnick R.L."/>
            <person name="Guiltinan M.J."/>
            <person name="Tyler B.M."/>
            <person name="Meinhardt L.W."/>
            <person name="Bailey B.A."/>
        </authorList>
    </citation>
    <scope>NUCLEOTIDE SEQUENCE [LARGE SCALE GENOMIC DNA]</scope>
    <source>
        <strain evidence="2">zdho120</strain>
    </source>
</reference>
<organism evidence="1 2">
    <name type="scientific">Phytophthora megakarya</name>
    <dbReference type="NCBI Taxonomy" id="4795"/>
    <lineage>
        <taxon>Eukaryota</taxon>
        <taxon>Sar</taxon>
        <taxon>Stramenopiles</taxon>
        <taxon>Oomycota</taxon>
        <taxon>Peronosporomycetes</taxon>
        <taxon>Peronosporales</taxon>
        <taxon>Peronosporaceae</taxon>
        <taxon>Phytophthora</taxon>
    </lineage>
</organism>
<evidence type="ECO:0000313" key="2">
    <source>
        <dbReference type="Proteomes" id="UP000198211"/>
    </source>
</evidence>
<dbReference type="AlphaFoldDB" id="A0A225WIL3"/>
<dbReference type="Proteomes" id="UP000198211">
    <property type="component" value="Unassembled WGS sequence"/>
</dbReference>
<dbReference type="EMBL" id="NBNE01000859">
    <property type="protein sequence ID" value="OWZ16847.1"/>
    <property type="molecule type" value="Genomic_DNA"/>
</dbReference>
<gene>
    <name evidence="1" type="ORF">PHMEG_0009303</name>
</gene>
<evidence type="ECO:0000313" key="1">
    <source>
        <dbReference type="EMBL" id="OWZ16847.1"/>
    </source>
</evidence>
<evidence type="ECO:0008006" key="3">
    <source>
        <dbReference type="Google" id="ProtNLM"/>
    </source>
</evidence>